<evidence type="ECO:0000256" key="2">
    <source>
        <dbReference type="ARBA" id="ARBA00023224"/>
    </source>
</evidence>
<evidence type="ECO:0000256" key="5">
    <source>
        <dbReference type="SAM" id="MobiDB-lite"/>
    </source>
</evidence>
<keyword evidence="8" id="KW-1185">Reference proteome</keyword>
<comment type="caution">
    <text evidence="7">The sequence shown here is derived from an EMBL/GenBank/DDBJ whole genome shotgun (WGS) entry which is preliminary data.</text>
</comment>
<comment type="subcellular location">
    <subcellularLocation>
        <location evidence="1">Membrane</location>
    </subcellularLocation>
</comment>
<sequence length="359" mass="38935">MPIFQVLLLLLAGSLCSAWFASSYTKRRLIKHQANQPTPPASLPLSDLEKYLAGIGKLANDVAPVWSRHIESSRREMEQAIGELTGRFALITSGLDGMLGASNNPALGRGEDVFSRSNANLQEVVGSLDYALQENVQVLTKIRSLAGFIDELKTMAREVARIAEQTNLIALNAAIEAARAGEAGRGFAVVADEVRKLSNLSGETGKLIGAKVDQISAAIQTTLAAVEKSAENETAAVAASQGNIQTVMSALHGVFETLRRHSDDLDNQARQIKREIDESLVQFQFQDRIGQVLSHVRDSISNLPRHIMRSHGEGVFELKPLATDDILRELSSTYTMASEHSAHGGAMPHEQPATDITFF</sequence>
<dbReference type="SMART" id="SM00283">
    <property type="entry name" value="MA"/>
    <property type="match status" value="1"/>
</dbReference>
<dbReference type="PROSITE" id="PS50111">
    <property type="entry name" value="CHEMOTAXIS_TRANSDUC_2"/>
    <property type="match status" value="1"/>
</dbReference>
<feature type="domain" description="Methyl-accepting transducer" evidence="6">
    <location>
        <begin position="121"/>
        <end position="231"/>
    </location>
</feature>
<evidence type="ECO:0000259" key="6">
    <source>
        <dbReference type="PROSITE" id="PS50111"/>
    </source>
</evidence>
<dbReference type="RefSeq" id="WP_256612227.1">
    <property type="nucleotide sequence ID" value="NZ_JANIBM010000031.1"/>
</dbReference>
<dbReference type="SUPFAM" id="SSF58104">
    <property type="entry name" value="Methyl-accepting chemotaxis protein (MCP) signaling domain"/>
    <property type="match status" value="1"/>
</dbReference>
<feature type="coiled-coil region" evidence="4">
    <location>
        <begin position="255"/>
        <end position="282"/>
    </location>
</feature>
<name>A0ABT1UL45_9GAMM</name>
<accession>A0ABT1UL45</accession>
<dbReference type="InterPro" id="IPR004089">
    <property type="entry name" value="MCPsignal_dom"/>
</dbReference>
<dbReference type="PANTHER" id="PTHR32089:SF112">
    <property type="entry name" value="LYSOZYME-LIKE PROTEIN-RELATED"/>
    <property type="match status" value="1"/>
</dbReference>
<keyword evidence="2 3" id="KW-0807">Transducer</keyword>
<evidence type="ECO:0000313" key="8">
    <source>
        <dbReference type="Proteomes" id="UP001524569"/>
    </source>
</evidence>
<gene>
    <name evidence="7" type="ORF">NP603_17665</name>
</gene>
<keyword evidence="4" id="KW-0175">Coiled coil</keyword>
<evidence type="ECO:0000256" key="4">
    <source>
        <dbReference type="SAM" id="Coils"/>
    </source>
</evidence>
<proteinExistence type="predicted"/>
<dbReference type="Pfam" id="PF00015">
    <property type="entry name" value="MCPsignal"/>
    <property type="match status" value="1"/>
</dbReference>
<organism evidence="7 8">
    <name type="scientific">Methylomonas aurea</name>
    <dbReference type="NCBI Taxonomy" id="2952224"/>
    <lineage>
        <taxon>Bacteria</taxon>
        <taxon>Pseudomonadati</taxon>
        <taxon>Pseudomonadota</taxon>
        <taxon>Gammaproteobacteria</taxon>
        <taxon>Methylococcales</taxon>
        <taxon>Methylococcaceae</taxon>
        <taxon>Methylomonas</taxon>
    </lineage>
</organism>
<evidence type="ECO:0000313" key="7">
    <source>
        <dbReference type="EMBL" id="MCQ8182956.1"/>
    </source>
</evidence>
<dbReference type="Gene3D" id="1.10.287.950">
    <property type="entry name" value="Methyl-accepting chemotaxis protein"/>
    <property type="match status" value="1"/>
</dbReference>
<protein>
    <submittedName>
        <fullName evidence="7">Methyl-accepting chemotaxis protein</fullName>
    </submittedName>
</protein>
<evidence type="ECO:0000256" key="3">
    <source>
        <dbReference type="PROSITE-ProRule" id="PRU00284"/>
    </source>
</evidence>
<dbReference type="EMBL" id="JANIBM010000031">
    <property type="protein sequence ID" value="MCQ8182956.1"/>
    <property type="molecule type" value="Genomic_DNA"/>
</dbReference>
<evidence type="ECO:0000256" key="1">
    <source>
        <dbReference type="ARBA" id="ARBA00004370"/>
    </source>
</evidence>
<reference evidence="7 8" key="1">
    <citation type="submission" date="2022-07" db="EMBL/GenBank/DDBJ databases">
        <title>Methylomonas rivi sp. nov., Methylomonas rosea sp. nov., Methylomonas aureus sp. nov. and Methylomonas subterranea sp. nov., four novel methanotrophs isolated from a freshwater creek and the deep terrestrial subsurface.</title>
        <authorList>
            <person name="Abin C."/>
            <person name="Sankaranarayanan K."/>
            <person name="Garner C."/>
            <person name="Sindelar R."/>
            <person name="Kotary K."/>
            <person name="Garner R."/>
            <person name="Barclay S."/>
            <person name="Lawson P."/>
            <person name="Krumholz L."/>
        </authorList>
    </citation>
    <scope>NUCLEOTIDE SEQUENCE [LARGE SCALE GENOMIC DNA]</scope>
    <source>
        <strain evidence="7 8">SURF-1</strain>
    </source>
</reference>
<dbReference type="Proteomes" id="UP001524569">
    <property type="component" value="Unassembled WGS sequence"/>
</dbReference>
<feature type="region of interest" description="Disordered" evidence="5">
    <location>
        <begin position="340"/>
        <end position="359"/>
    </location>
</feature>
<dbReference type="PANTHER" id="PTHR32089">
    <property type="entry name" value="METHYL-ACCEPTING CHEMOTAXIS PROTEIN MCPB"/>
    <property type="match status" value="1"/>
</dbReference>